<proteinExistence type="predicted"/>
<dbReference type="EMBL" id="SIHJ01000001">
    <property type="protein sequence ID" value="TWT35968.1"/>
    <property type="molecule type" value="Genomic_DNA"/>
</dbReference>
<feature type="transmembrane region" description="Helical" evidence="1">
    <location>
        <begin position="61"/>
        <end position="80"/>
    </location>
</feature>
<gene>
    <name evidence="2" type="ORF">KOR34_08650</name>
</gene>
<feature type="transmembrane region" description="Helical" evidence="1">
    <location>
        <begin position="163"/>
        <end position="180"/>
    </location>
</feature>
<feature type="transmembrane region" description="Helical" evidence="1">
    <location>
        <begin position="100"/>
        <end position="121"/>
    </location>
</feature>
<accession>A0A5C5VBN7</accession>
<evidence type="ECO:0000313" key="2">
    <source>
        <dbReference type="EMBL" id="TWT35968.1"/>
    </source>
</evidence>
<feature type="transmembrane region" description="Helical" evidence="1">
    <location>
        <begin position="351"/>
        <end position="371"/>
    </location>
</feature>
<sequence>MDHANLELIVFFTTASVGVYRGVRRPEGILSLSFIVSIIFIGFWGPQFWLLSESNSLPPGAISKTILMATLCLAMAIGGYEASQKSARWKNALKQPEVNYVAVTWWLLSVGIATLALLSTLPSHLRESRQPEGPVAMIAFLSTSLAISFGFALTGWMRTKNRSYLLPLGISAAFMLYRVFVVAKRTAVAEIALVVLGALWFTRGKRPPTWIGLVAVPGLVILLAFGKSYRHALHDGAGQWAAHGVSVEAMGEAATTAVERMDLSEAATSVATAETTNAAFAIEAKSRTWDYDLGTADLVTVGRLLLPRQLFGDLRDHIIPTTQSAPDGFKVFGYREPLGTPTTGIARAYEAFGYFGSLLFFAFSYSIGIVYRAARSGSALAMGIWANAVFTMANTISHDTNRFWLGVIRLIVLVVPALIVCRGRSSLSNSREIEV</sequence>
<comment type="caution">
    <text evidence="2">The sequence shown here is derived from an EMBL/GenBank/DDBJ whole genome shotgun (WGS) entry which is preliminary data.</text>
</comment>
<keyword evidence="1" id="KW-0472">Membrane</keyword>
<keyword evidence="1" id="KW-1133">Transmembrane helix</keyword>
<feature type="transmembrane region" description="Helical" evidence="1">
    <location>
        <begin position="6"/>
        <end position="23"/>
    </location>
</feature>
<feature type="transmembrane region" description="Helical" evidence="1">
    <location>
        <begin position="403"/>
        <end position="421"/>
    </location>
</feature>
<dbReference type="AlphaFoldDB" id="A0A5C5VBN7"/>
<keyword evidence="3" id="KW-1185">Reference proteome</keyword>
<evidence type="ECO:0000313" key="3">
    <source>
        <dbReference type="Proteomes" id="UP000316714"/>
    </source>
</evidence>
<protein>
    <recommendedName>
        <fullName evidence="4">Oligosaccharide repeat unit polymerase</fullName>
    </recommendedName>
</protein>
<feature type="transmembrane region" description="Helical" evidence="1">
    <location>
        <begin position="133"/>
        <end position="156"/>
    </location>
</feature>
<reference evidence="2 3" key="1">
    <citation type="submission" date="2019-02" db="EMBL/GenBank/DDBJ databases">
        <title>Deep-cultivation of Planctomycetes and their phenomic and genomic characterization uncovers novel biology.</title>
        <authorList>
            <person name="Wiegand S."/>
            <person name="Jogler M."/>
            <person name="Boedeker C."/>
            <person name="Pinto D."/>
            <person name="Vollmers J."/>
            <person name="Rivas-Marin E."/>
            <person name="Kohn T."/>
            <person name="Peeters S.H."/>
            <person name="Heuer A."/>
            <person name="Rast P."/>
            <person name="Oberbeckmann S."/>
            <person name="Bunk B."/>
            <person name="Jeske O."/>
            <person name="Meyerdierks A."/>
            <person name="Storesund J.E."/>
            <person name="Kallscheuer N."/>
            <person name="Luecker S."/>
            <person name="Lage O.M."/>
            <person name="Pohl T."/>
            <person name="Merkel B.J."/>
            <person name="Hornburger P."/>
            <person name="Mueller R.-W."/>
            <person name="Bruemmer F."/>
            <person name="Labrenz M."/>
            <person name="Spormann A.M."/>
            <person name="Op Den Camp H."/>
            <person name="Overmann J."/>
            <person name="Amann R."/>
            <person name="Jetten M.S.M."/>
            <person name="Mascher T."/>
            <person name="Medema M.H."/>
            <person name="Devos D.P."/>
            <person name="Kaster A.-K."/>
            <person name="Ovreas L."/>
            <person name="Rohde M."/>
            <person name="Galperin M.Y."/>
            <person name="Jogler C."/>
        </authorList>
    </citation>
    <scope>NUCLEOTIDE SEQUENCE [LARGE SCALE GENOMIC DNA]</scope>
    <source>
        <strain evidence="2 3">KOR34</strain>
    </source>
</reference>
<feature type="transmembrane region" description="Helical" evidence="1">
    <location>
        <begin position="30"/>
        <end position="49"/>
    </location>
</feature>
<evidence type="ECO:0000256" key="1">
    <source>
        <dbReference type="SAM" id="Phobius"/>
    </source>
</evidence>
<evidence type="ECO:0008006" key="4">
    <source>
        <dbReference type="Google" id="ProtNLM"/>
    </source>
</evidence>
<keyword evidence="1" id="KW-0812">Transmembrane</keyword>
<feature type="transmembrane region" description="Helical" evidence="1">
    <location>
        <begin position="209"/>
        <end position="226"/>
    </location>
</feature>
<name>A0A5C5VBN7_9BACT</name>
<dbReference type="Proteomes" id="UP000316714">
    <property type="component" value="Unassembled WGS sequence"/>
</dbReference>
<organism evidence="2 3">
    <name type="scientific">Posidoniimonas corsicana</name>
    <dbReference type="NCBI Taxonomy" id="1938618"/>
    <lineage>
        <taxon>Bacteria</taxon>
        <taxon>Pseudomonadati</taxon>
        <taxon>Planctomycetota</taxon>
        <taxon>Planctomycetia</taxon>
        <taxon>Pirellulales</taxon>
        <taxon>Lacipirellulaceae</taxon>
        <taxon>Posidoniimonas</taxon>
    </lineage>
</organism>